<accession>A0ACB6S7Q4</accession>
<evidence type="ECO:0000313" key="1">
    <source>
        <dbReference type="EMBL" id="KAF2630300.1"/>
    </source>
</evidence>
<sequence length="192" mass="21168">MTDATGADGNGEAYKQHSNSEKVWEIDAYSELLAEIRAAIGPSKILSAAVPGLYRDCIPFAWFTIPKIYESIDFLNVMPYDLMNRRNEVTDHHSGLDGTTGALTHYTDPASYVRTAGNETCDRVPALGCRTELMENPITGADLGKAGVFLWHDEVPPEPAESFARAVKYGVDGMTGGPFKGHYYIDKEERIF</sequence>
<protein>
    <submittedName>
        <fullName evidence="1">Glycoside hydrolase family 18 protein</fullName>
    </submittedName>
</protein>
<reference evidence="1" key="1">
    <citation type="journal article" date="2020" name="Stud. Mycol.">
        <title>101 Dothideomycetes genomes: a test case for predicting lifestyles and emergence of pathogens.</title>
        <authorList>
            <person name="Haridas S."/>
            <person name="Albert R."/>
            <person name="Binder M."/>
            <person name="Bloem J."/>
            <person name="Labutti K."/>
            <person name="Salamov A."/>
            <person name="Andreopoulos B."/>
            <person name="Baker S."/>
            <person name="Barry K."/>
            <person name="Bills G."/>
            <person name="Bluhm B."/>
            <person name="Cannon C."/>
            <person name="Castanera R."/>
            <person name="Culley D."/>
            <person name="Daum C."/>
            <person name="Ezra D."/>
            <person name="Gonzalez J."/>
            <person name="Henrissat B."/>
            <person name="Kuo A."/>
            <person name="Liang C."/>
            <person name="Lipzen A."/>
            <person name="Lutzoni F."/>
            <person name="Magnuson J."/>
            <person name="Mondo S."/>
            <person name="Nolan M."/>
            <person name="Ohm R."/>
            <person name="Pangilinan J."/>
            <person name="Park H.-J."/>
            <person name="Ramirez L."/>
            <person name="Alfaro M."/>
            <person name="Sun H."/>
            <person name="Tritt A."/>
            <person name="Yoshinaga Y."/>
            <person name="Zwiers L.-H."/>
            <person name="Turgeon B."/>
            <person name="Goodwin S."/>
            <person name="Spatafora J."/>
            <person name="Crous P."/>
            <person name="Grigoriev I."/>
        </authorList>
    </citation>
    <scope>NUCLEOTIDE SEQUENCE</scope>
    <source>
        <strain evidence="1">CBS 525.71</strain>
    </source>
</reference>
<keyword evidence="1" id="KW-0378">Hydrolase</keyword>
<comment type="caution">
    <text evidence="1">The sequence shown here is derived from an EMBL/GenBank/DDBJ whole genome shotgun (WGS) entry which is preliminary data.</text>
</comment>
<keyword evidence="2" id="KW-1185">Reference proteome</keyword>
<proteinExistence type="predicted"/>
<organism evidence="1 2">
    <name type="scientific">Macroventuria anomochaeta</name>
    <dbReference type="NCBI Taxonomy" id="301207"/>
    <lineage>
        <taxon>Eukaryota</taxon>
        <taxon>Fungi</taxon>
        <taxon>Dikarya</taxon>
        <taxon>Ascomycota</taxon>
        <taxon>Pezizomycotina</taxon>
        <taxon>Dothideomycetes</taxon>
        <taxon>Pleosporomycetidae</taxon>
        <taxon>Pleosporales</taxon>
        <taxon>Pleosporineae</taxon>
        <taxon>Didymellaceae</taxon>
        <taxon>Macroventuria</taxon>
    </lineage>
</organism>
<dbReference type="EMBL" id="MU006707">
    <property type="protein sequence ID" value="KAF2630300.1"/>
    <property type="molecule type" value="Genomic_DNA"/>
</dbReference>
<evidence type="ECO:0000313" key="2">
    <source>
        <dbReference type="Proteomes" id="UP000799754"/>
    </source>
</evidence>
<gene>
    <name evidence="1" type="ORF">BU25DRAFT_419312</name>
</gene>
<dbReference type="Proteomes" id="UP000799754">
    <property type="component" value="Unassembled WGS sequence"/>
</dbReference>
<name>A0ACB6S7Q4_9PLEO</name>